<dbReference type="InterPro" id="IPR032092">
    <property type="entry name" value="PilW"/>
</dbReference>
<evidence type="ECO:0000313" key="2">
    <source>
        <dbReference type="EMBL" id="MCJ0973723.1"/>
    </source>
</evidence>
<keyword evidence="1" id="KW-1133">Transmembrane helix</keyword>
<sequence length="248" mass="26625">MKVSPSPQAGLSMVELLIAMAISSFLILGITQIFIDNKRNYVYQQNQSANQETARFAQLIFEQQLYKAGYRRQPQDAMVVAFPAATVAGCAAFSAGEVIKPTSDGQGVCFRYQRATTNERDCQGNIISSNAPITIRMQRASTGDIQCAVNGGAATALLSGVNQIQFRYGVDNNADRIADAFVAHNEVPASSTIVSVRFATLVESTSTQVALGSDGYYFPLSNTTATTPADKKLYLSAQGTTTLRNIAP</sequence>
<evidence type="ECO:0000256" key="1">
    <source>
        <dbReference type="SAM" id="Phobius"/>
    </source>
</evidence>
<dbReference type="Pfam" id="PF07963">
    <property type="entry name" value="N_methyl"/>
    <property type="match status" value="1"/>
</dbReference>
<keyword evidence="3" id="KW-1185">Reference proteome</keyword>
<feature type="transmembrane region" description="Helical" evidence="1">
    <location>
        <begin position="16"/>
        <end position="35"/>
    </location>
</feature>
<keyword evidence="1" id="KW-0812">Transmembrane</keyword>
<dbReference type="GO" id="GO:0043683">
    <property type="term" value="P:type IV pilus assembly"/>
    <property type="evidence" value="ECO:0007669"/>
    <property type="project" value="InterPro"/>
</dbReference>
<dbReference type="Pfam" id="PF16074">
    <property type="entry name" value="PilW"/>
    <property type="match status" value="1"/>
</dbReference>
<protein>
    <submittedName>
        <fullName evidence="2">PilW family protein</fullName>
    </submittedName>
</protein>
<evidence type="ECO:0000313" key="3">
    <source>
        <dbReference type="Proteomes" id="UP001139682"/>
    </source>
</evidence>
<proteinExistence type="predicted"/>
<comment type="caution">
    <text evidence="2">The sequence shown here is derived from an EMBL/GenBank/DDBJ whole genome shotgun (WGS) entry which is preliminary data.</text>
</comment>
<dbReference type="Proteomes" id="UP001139682">
    <property type="component" value="Unassembled WGS sequence"/>
</dbReference>
<dbReference type="InterPro" id="IPR012902">
    <property type="entry name" value="N_methyl_site"/>
</dbReference>
<keyword evidence="1" id="KW-0472">Membrane</keyword>
<reference evidence="2" key="1">
    <citation type="submission" date="2022-03" db="EMBL/GenBank/DDBJ databases">
        <title>Pseudomonas marianensis sp. nov., a marine bacterium isolated from deep-sea sediments of the Mariana Trench.</title>
        <authorList>
            <person name="Wei Y."/>
        </authorList>
    </citation>
    <scope>NUCLEOTIDE SEQUENCE</scope>
    <source>
        <strain evidence="2">PS1</strain>
    </source>
</reference>
<dbReference type="RefSeq" id="WP_243605843.1">
    <property type="nucleotide sequence ID" value="NZ_JALGRD010000005.1"/>
</dbReference>
<organism evidence="2 3">
    <name type="scientific">Stutzerimonas marianensis</name>
    <dbReference type="NCBI Taxonomy" id="2929513"/>
    <lineage>
        <taxon>Bacteria</taxon>
        <taxon>Pseudomonadati</taxon>
        <taxon>Pseudomonadota</taxon>
        <taxon>Gammaproteobacteria</taxon>
        <taxon>Pseudomonadales</taxon>
        <taxon>Pseudomonadaceae</taxon>
        <taxon>Stutzerimonas</taxon>
    </lineage>
</organism>
<dbReference type="EMBL" id="JALGRD010000005">
    <property type="protein sequence ID" value="MCJ0973723.1"/>
    <property type="molecule type" value="Genomic_DNA"/>
</dbReference>
<accession>A0A9X1W367</accession>
<name>A0A9X1W367_9GAMM</name>
<dbReference type="AlphaFoldDB" id="A0A9X1W367"/>
<gene>
    <name evidence="2" type="ORF">MST27_10120</name>
</gene>